<evidence type="ECO:0000313" key="7">
    <source>
        <dbReference type="Proteomes" id="UP000000628"/>
    </source>
</evidence>
<evidence type="ECO:0000256" key="4">
    <source>
        <dbReference type="ARBA" id="ARBA00023002"/>
    </source>
</evidence>
<dbReference type="InterPro" id="IPR006076">
    <property type="entry name" value="FAD-dep_OxRdtase"/>
</dbReference>
<reference evidence="6 7" key="1">
    <citation type="journal article" date="2009" name="Stand. Genomic Sci.">
        <title>Complete genome sequence of Jonesia denitrificans type strain (Prevot 55134).</title>
        <authorList>
            <person name="Pukall R."/>
            <person name="Gehrich-Schroter G."/>
            <person name="Lapidus A."/>
            <person name="Nolan M."/>
            <person name="Glavina Del Rio T."/>
            <person name="Lucas S."/>
            <person name="Chen F."/>
            <person name="Tice H."/>
            <person name="Pitluck S."/>
            <person name="Cheng J.F."/>
            <person name="Copeland A."/>
            <person name="Saunders E."/>
            <person name="Brettin T."/>
            <person name="Detter J.C."/>
            <person name="Bruce D."/>
            <person name="Goodwin L."/>
            <person name="Pati A."/>
            <person name="Ivanova N."/>
            <person name="Mavromatis K."/>
            <person name="Ovchinnikova G."/>
            <person name="Chen A."/>
            <person name="Palaniappan K."/>
            <person name="Land M."/>
            <person name="Hauser L."/>
            <person name="Chang Y.J."/>
            <person name="Jeffries C.D."/>
            <person name="Chain P."/>
            <person name="Goker M."/>
            <person name="Bristow J."/>
            <person name="Eisen J.A."/>
            <person name="Markowitz V."/>
            <person name="Hugenholtz P."/>
            <person name="Kyrpides N.C."/>
            <person name="Klenk H.P."/>
            <person name="Han C."/>
        </authorList>
    </citation>
    <scope>NUCLEOTIDE SEQUENCE [LARGE SCALE GENOMIC DNA]</scope>
    <source>
        <strain evidence="7">ATCC 14870 / DSM 20603 / BCRC 15368 / CIP 55.134 / JCM 11481 / NBRC 15587 / NCTC 10816 / Prevot 55134</strain>
    </source>
</reference>
<proteinExistence type="predicted"/>
<evidence type="ECO:0000259" key="5">
    <source>
        <dbReference type="Pfam" id="PF01266"/>
    </source>
</evidence>
<dbReference type="eggNOG" id="COG0665">
    <property type="taxonomic scope" value="Bacteria"/>
</dbReference>
<evidence type="ECO:0000256" key="1">
    <source>
        <dbReference type="ARBA" id="ARBA00001974"/>
    </source>
</evidence>
<keyword evidence="2" id="KW-0285">Flavoprotein</keyword>
<gene>
    <name evidence="6" type="ordered locus">Jden_2363</name>
</gene>
<dbReference type="SUPFAM" id="SSF54373">
    <property type="entry name" value="FAD-linked reductases, C-terminal domain"/>
    <property type="match status" value="1"/>
</dbReference>
<dbReference type="Proteomes" id="UP000000628">
    <property type="component" value="Chromosome"/>
</dbReference>
<dbReference type="Pfam" id="PF01266">
    <property type="entry name" value="DAO"/>
    <property type="match status" value="1"/>
</dbReference>
<keyword evidence="3" id="KW-0274">FAD</keyword>
<dbReference type="KEGG" id="jde:Jden_2363"/>
<sequence length="392" mass="42232">MSAQWDVVIVGGGAMGSAAAWQLARRGRSVVVCEQFSVGHTRGSSHGGSRIYRTTYAQPEYVGLMRQALGEWDLLEAESGVNLLSRVGLVSHGFPPVDFEQPMRDAGIPVEVLSAVEARERWPGMRCEGKVLFEHSTAGRVNADLAVAVLQQEAVRHGAQVRHNTRVIDVRQHPGFVEVVTEGETLTASRVVLATGGWMNALAPRATGVDQALPLDVIEVAPAHFALAESLPSGDPNPMAEDTWPSFTHDHAPTHPVTGEPTRWPGIVYGLATPGEGIKVGFNAYGRTVTADTRTFTYAAGDDALHRDYVRQWLPGLNPDASEFLSCTYTKTPSNDFVLDRCGRVVVASPCSGHGFKFTPTLGGLIADLATEPDDAPTSSVPELFRLAHHLR</sequence>
<dbReference type="PANTHER" id="PTHR10961">
    <property type="entry name" value="PEROXISOMAL SARCOSINE OXIDASE"/>
    <property type="match status" value="1"/>
</dbReference>
<dbReference type="InterPro" id="IPR045170">
    <property type="entry name" value="MTOX"/>
</dbReference>
<name>C7R2K6_JONDD</name>
<dbReference type="AlphaFoldDB" id="C7R2K6"/>
<dbReference type="PANTHER" id="PTHR10961:SF7">
    <property type="entry name" value="FAD DEPENDENT OXIDOREDUCTASE DOMAIN-CONTAINING PROTEIN"/>
    <property type="match status" value="1"/>
</dbReference>
<dbReference type="HOGENOM" id="CLU_007884_2_2_11"/>
<feature type="domain" description="FAD dependent oxidoreductase" evidence="5">
    <location>
        <begin position="6"/>
        <end position="369"/>
    </location>
</feature>
<dbReference type="STRING" id="471856.Jden_2363"/>
<protein>
    <submittedName>
        <fullName evidence="6">Sarcosine oxidase</fullName>
        <ecNumber evidence="6">1.5.3.1</ecNumber>
    </submittedName>
</protein>
<dbReference type="RefSeq" id="WP_015772608.1">
    <property type="nucleotide sequence ID" value="NC_013174.1"/>
</dbReference>
<dbReference type="EC" id="1.5.3.1" evidence="6"/>
<dbReference type="GO" id="GO:0008115">
    <property type="term" value="F:sarcosine oxidase activity"/>
    <property type="evidence" value="ECO:0007669"/>
    <property type="project" value="UniProtKB-EC"/>
</dbReference>
<keyword evidence="7" id="KW-1185">Reference proteome</keyword>
<evidence type="ECO:0000256" key="2">
    <source>
        <dbReference type="ARBA" id="ARBA00022630"/>
    </source>
</evidence>
<evidence type="ECO:0000256" key="3">
    <source>
        <dbReference type="ARBA" id="ARBA00022827"/>
    </source>
</evidence>
<organism evidence="6 7">
    <name type="scientific">Jonesia denitrificans (strain ATCC 14870 / DSM 20603 / BCRC 15368 / CIP 55.134 / JCM 11481 / NBRC 15587 / NCTC 10816 / Prevot 55134)</name>
    <name type="common">Listeria denitrificans</name>
    <dbReference type="NCBI Taxonomy" id="471856"/>
    <lineage>
        <taxon>Bacteria</taxon>
        <taxon>Bacillati</taxon>
        <taxon>Actinomycetota</taxon>
        <taxon>Actinomycetes</taxon>
        <taxon>Micrococcales</taxon>
        <taxon>Jonesiaceae</taxon>
        <taxon>Jonesia</taxon>
    </lineage>
</organism>
<dbReference type="EMBL" id="CP001706">
    <property type="protein sequence ID" value="ACV09997.1"/>
    <property type="molecule type" value="Genomic_DNA"/>
</dbReference>
<dbReference type="SUPFAM" id="SSF51905">
    <property type="entry name" value="FAD/NAD(P)-binding domain"/>
    <property type="match status" value="1"/>
</dbReference>
<dbReference type="InterPro" id="IPR036188">
    <property type="entry name" value="FAD/NAD-bd_sf"/>
</dbReference>
<dbReference type="GO" id="GO:0050660">
    <property type="term" value="F:flavin adenine dinucleotide binding"/>
    <property type="evidence" value="ECO:0007669"/>
    <property type="project" value="InterPro"/>
</dbReference>
<comment type="cofactor">
    <cofactor evidence="1">
        <name>FAD</name>
        <dbReference type="ChEBI" id="CHEBI:57692"/>
    </cofactor>
</comment>
<dbReference type="Gene3D" id="3.50.50.60">
    <property type="entry name" value="FAD/NAD(P)-binding domain"/>
    <property type="match status" value="1"/>
</dbReference>
<keyword evidence="4 6" id="KW-0560">Oxidoreductase</keyword>
<evidence type="ECO:0000313" key="6">
    <source>
        <dbReference type="EMBL" id="ACV09997.1"/>
    </source>
</evidence>
<dbReference type="Gene3D" id="3.30.9.10">
    <property type="entry name" value="D-Amino Acid Oxidase, subunit A, domain 2"/>
    <property type="match status" value="1"/>
</dbReference>
<accession>C7R2K6</accession>